<feature type="transmembrane region" description="Helical" evidence="5">
    <location>
        <begin position="470"/>
        <end position="493"/>
    </location>
</feature>
<evidence type="ECO:0000313" key="6">
    <source>
        <dbReference type="EMBL" id="QUR66086.1"/>
    </source>
</evidence>
<accession>A0A975PVE8</accession>
<dbReference type="GO" id="GO:0140662">
    <property type="term" value="F:ATP-dependent protein folding chaperone"/>
    <property type="evidence" value="ECO:0007669"/>
    <property type="project" value="InterPro"/>
</dbReference>
<evidence type="ECO:0000256" key="1">
    <source>
        <dbReference type="ARBA" id="ARBA00022741"/>
    </source>
</evidence>
<feature type="region of interest" description="Disordered" evidence="4">
    <location>
        <begin position="532"/>
        <end position="621"/>
    </location>
</feature>
<keyword evidence="5" id="KW-0472">Membrane</keyword>
<dbReference type="KEGG" id="mspg:F6B93_02410"/>
<dbReference type="Proteomes" id="UP000682202">
    <property type="component" value="Chromosome"/>
</dbReference>
<dbReference type="AlphaFoldDB" id="A0A975PVE8"/>
<gene>
    <name evidence="6" type="ORF">F6B93_02410</name>
</gene>
<dbReference type="InterPro" id="IPR043129">
    <property type="entry name" value="ATPase_NBD"/>
</dbReference>
<dbReference type="EMBL" id="CP046600">
    <property type="protein sequence ID" value="QUR66086.1"/>
    <property type="molecule type" value="Genomic_DNA"/>
</dbReference>
<keyword evidence="1" id="KW-0547">Nucleotide-binding</keyword>
<reference evidence="6" key="1">
    <citation type="submission" date="2019-12" db="EMBL/GenBank/DDBJ databases">
        <title>Mycobacterium spongiae sp. nov.</title>
        <authorList>
            <person name="Stinear T."/>
        </authorList>
    </citation>
    <scope>NUCLEOTIDE SEQUENCE</scope>
    <source>
        <strain evidence="6">FSD4b-SM</strain>
    </source>
</reference>
<evidence type="ECO:0000256" key="2">
    <source>
        <dbReference type="ARBA" id="ARBA00022840"/>
    </source>
</evidence>
<keyword evidence="5" id="KW-1133">Transmembrane helix</keyword>
<dbReference type="Gene3D" id="3.30.420.40">
    <property type="match status" value="2"/>
</dbReference>
<name>A0A975PVE8_9MYCO</name>
<dbReference type="RefSeq" id="WP_211697563.1">
    <property type="nucleotide sequence ID" value="NZ_CP046600.1"/>
</dbReference>
<proteinExistence type="predicted"/>
<keyword evidence="5" id="KW-0812">Transmembrane</keyword>
<evidence type="ECO:0000256" key="5">
    <source>
        <dbReference type="SAM" id="Phobius"/>
    </source>
</evidence>
<dbReference type="Pfam" id="PF00012">
    <property type="entry name" value="HSP70"/>
    <property type="match status" value="1"/>
</dbReference>
<dbReference type="GO" id="GO:0005524">
    <property type="term" value="F:ATP binding"/>
    <property type="evidence" value="ECO:0007669"/>
    <property type="project" value="UniProtKB-KW"/>
</dbReference>
<protein>
    <submittedName>
        <fullName evidence="6">Hsp70 family protein</fullName>
    </submittedName>
</protein>
<keyword evidence="3" id="KW-0143">Chaperone</keyword>
<evidence type="ECO:0000256" key="3">
    <source>
        <dbReference type="ARBA" id="ARBA00023186"/>
    </source>
</evidence>
<dbReference type="CDD" id="cd10170">
    <property type="entry name" value="ASKHA_NBD_HSP70"/>
    <property type="match status" value="1"/>
</dbReference>
<dbReference type="InterPro" id="IPR013126">
    <property type="entry name" value="Hsp_70_fam"/>
</dbReference>
<sequence>MTESLGLSIGVANLVAARVGRDPVARASVLRLFDRRAAEVGLPEQNPSPAEPNLVLRGFVERVGDHAPLVAADGTKYHGEALTVQALDAMARAVGYGAPIMVATPAYWSEHQVAALREALIAQPGLSPDGVSPGLISDAAAALSAVRTRAGLPAAGVVVLCDFGAGGTSVTLAHPPSRAADDLQTIGPTVRYREFSGDDIDQLIVNHVLTTVPDADATDTSGTATRMGSLTRLLGHCRRAKEQLSTATMATIATSPVGAAGLPSSGNDVRLSRGEFEQLISDPLDHFATAVEDMLQRNGIPPATVAAVATVGGGASIPLIETRLSERLHVPVLTVAEPMFTAAIGAALIGQEQSAASAPTGAGSAVDAPTNIVGGIGSATEVSPTAWANRAASAAANESASDNDASATYRALAWSEDTATGNEPVPYTGPDATGEYTRDATTTDYAPAYGQADRDRSGAEPEQLPWYQRAAVIFGLAAAGVAILIAAVLALTLGTDNSTPVNTSSPEPVPPPSPETVTVTGQDHLPTVTVITPSPTATPPSAITTTSQPVTTTTTTGTTTATTTTTAASTTTAPPTTTTAPSTTTAPPTTSSQATTTAPPTTTQPTTTAAPITPTSAASGQ</sequence>
<dbReference type="Gene3D" id="3.90.640.10">
    <property type="entry name" value="Actin, Chain A, domain 4"/>
    <property type="match status" value="1"/>
</dbReference>
<dbReference type="SUPFAM" id="SSF53067">
    <property type="entry name" value="Actin-like ATPase domain"/>
    <property type="match status" value="1"/>
</dbReference>
<evidence type="ECO:0000313" key="7">
    <source>
        <dbReference type="Proteomes" id="UP000682202"/>
    </source>
</evidence>
<keyword evidence="2" id="KW-0067">ATP-binding</keyword>
<feature type="region of interest" description="Disordered" evidence="4">
    <location>
        <begin position="498"/>
        <end position="518"/>
    </location>
</feature>
<keyword evidence="7" id="KW-1185">Reference proteome</keyword>
<evidence type="ECO:0000256" key="4">
    <source>
        <dbReference type="SAM" id="MobiDB-lite"/>
    </source>
</evidence>
<organism evidence="6 7">
    <name type="scientific">Mycobacterium spongiae</name>
    <dbReference type="NCBI Taxonomy" id="886343"/>
    <lineage>
        <taxon>Bacteria</taxon>
        <taxon>Bacillati</taxon>
        <taxon>Actinomycetota</taxon>
        <taxon>Actinomycetes</taxon>
        <taxon>Mycobacteriales</taxon>
        <taxon>Mycobacteriaceae</taxon>
        <taxon>Mycobacterium</taxon>
    </lineage>
</organism>
<dbReference type="PANTHER" id="PTHR42749:SF1">
    <property type="entry name" value="CELL SHAPE-DETERMINING PROTEIN MREB"/>
    <property type="match status" value="1"/>
</dbReference>
<dbReference type="PANTHER" id="PTHR42749">
    <property type="entry name" value="CELL SHAPE-DETERMINING PROTEIN MREB"/>
    <property type="match status" value="1"/>
</dbReference>
<feature type="region of interest" description="Disordered" evidence="4">
    <location>
        <begin position="415"/>
        <end position="439"/>
    </location>
</feature>